<accession>A0A7I9V108</accession>
<evidence type="ECO:0000256" key="4">
    <source>
        <dbReference type="ARBA" id="ARBA00023235"/>
    </source>
</evidence>
<dbReference type="InterPro" id="IPR005801">
    <property type="entry name" value="ADC_synthase"/>
</dbReference>
<dbReference type="NCBIfam" id="TIGR00543">
    <property type="entry name" value="isochor_syn"/>
    <property type="match status" value="1"/>
</dbReference>
<dbReference type="Gene3D" id="3.60.120.10">
    <property type="entry name" value="Anthranilate synthase"/>
    <property type="match status" value="1"/>
</dbReference>
<reference evidence="8" key="1">
    <citation type="submission" date="2019-06" db="EMBL/GenBank/DDBJ databases">
        <title>Gordonia isolated from sludge of a wastewater treatment plant.</title>
        <authorList>
            <person name="Tamura T."/>
            <person name="Aoyama K."/>
            <person name="Kang Y."/>
            <person name="Saito S."/>
            <person name="Akiyama N."/>
            <person name="Yazawa K."/>
            <person name="Gonoi T."/>
            <person name="Mikami Y."/>
        </authorList>
    </citation>
    <scope>NUCLEOTIDE SEQUENCE [LARGE SCALE GENOMIC DNA]</scope>
    <source>
        <strain evidence="8">NBRC 107697</strain>
    </source>
</reference>
<evidence type="ECO:0000259" key="6">
    <source>
        <dbReference type="Pfam" id="PF00425"/>
    </source>
</evidence>
<name>A0A7I9V108_9ACTN</name>
<dbReference type="PANTHER" id="PTHR42839:SF2">
    <property type="entry name" value="ISOCHORISMATE SYNTHASE ENTC"/>
    <property type="match status" value="1"/>
</dbReference>
<evidence type="ECO:0000313" key="8">
    <source>
        <dbReference type="Proteomes" id="UP000444980"/>
    </source>
</evidence>
<evidence type="ECO:0000256" key="1">
    <source>
        <dbReference type="ARBA" id="ARBA00000799"/>
    </source>
</evidence>
<comment type="caution">
    <text evidence="7">The sequence shown here is derived from an EMBL/GenBank/DDBJ whole genome shotgun (WGS) entry which is preliminary data.</text>
</comment>
<organism evidence="7 8">
    <name type="scientific">Gordonia crocea</name>
    <dbReference type="NCBI Taxonomy" id="589162"/>
    <lineage>
        <taxon>Bacteria</taxon>
        <taxon>Bacillati</taxon>
        <taxon>Actinomycetota</taxon>
        <taxon>Actinomycetes</taxon>
        <taxon>Mycobacteriales</taxon>
        <taxon>Gordoniaceae</taxon>
        <taxon>Gordonia</taxon>
    </lineage>
</organism>
<keyword evidence="4" id="KW-0413">Isomerase</keyword>
<feature type="domain" description="Chorismate-utilising enzyme C-terminal" evidence="6">
    <location>
        <begin position="75"/>
        <end position="336"/>
    </location>
</feature>
<comment type="catalytic activity">
    <reaction evidence="1">
        <text>chorismate = isochorismate</text>
        <dbReference type="Rhea" id="RHEA:18985"/>
        <dbReference type="ChEBI" id="CHEBI:29748"/>
        <dbReference type="ChEBI" id="CHEBI:29780"/>
        <dbReference type="EC" id="5.4.4.2"/>
    </reaction>
</comment>
<evidence type="ECO:0000256" key="2">
    <source>
        <dbReference type="ARBA" id="ARBA00005297"/>
    </source>
</evidence>
<comment type="similarity">
    <text evidence="2">Belongs to the isochorismate synthase family.</text>
</comment>
<keyword evidence="8" id="KW-1185">Reference proteome</keyword>
<sequence>MSAVGQARAYPNPREAAQALRTGECSGVVGALPFDLDAPAALWEPVDMTVSTEQIDPIHPQRRGVTVVAREPEPAEHMRRVASLVERIRAGEAGKVVLARALTLGTDEAVDPIALAGAFASGNATRNAFAVALDAAGERYAGQWIVGASPELLVTRRGREVFCRPYAGTVPRSADPVVDEQRAASLRDSAKDLAEHAFVVEFLRERLAPFCADIDVPDQPALLSTGELWHLATPITATLADPATTALDLALAMSPTPALGGTPSDVAAGLIAHYEGDRGFYGGAVGWCDDEGDGDWVVTIRCVGVAADRHRLTTWAGGGIVAESDPAVELAETTAKFATALRALGADPAIAAESD</sequence>
<dbReference type="GO" id="GO:0008909">
    <property type="term" value="F:isochorismate synthase activity"/>
    <property type="evidence" value="ECO:0007669"/>
    <property type="project" value="UniProtKB-EC"/>
</dbReference>
<dbReference type="PRINTS" id="PR00095">
    <property type="entry name" value="ANTSNTHASEI"/>
</dbReference>
<dbReference type="EMBL" id="BJOU01000017">
    <property type="protein sequence ID" value="GED99138.1"/>
    <property type="molecule type" value="Genomic_DNA"/>
</dbReference>
<protein>
    <recommendedName>
        <fullName evidence="3">isochorismate synthase</fullName>
        <ecNumber evidence="3">5.4.4.2</ecNumber>
    </recommendedName>
    <alternativeName>
        <fullName evidence="5">Isochorismate mutase</fullName>
    </alternativeName>
</protein>
<dbReference type="AlphaFoldDB" id="A0A7I9V108"/>
<dbReference type="InterPro" id="IPR004561">
    <property type="entry name" value="IsoChor_synthase"/>
</dbReference>
<evidence type="ECO:0000256" key="5">
    <source>
        <dbReference type="ARBA" id="ARBA00041564"/>
    </source>
</evidence>
<dbReference type="EC" id="5.4.4.2" evidence="3"/>
<dbReference type="Pfam" id="PF00425">
    <property type="entry name" value="Chorismate_bind"/>
    <property type="match status" value="1"/>
</dbReference>
<dbReference type="PANTHER" id="PTHR42839">
    <property type="entry name" value="ISOCHORISMATE SYNTHASE ENTC"/>
    <property type="match status" value="1"/>
</dbReference>
<dbReference type="InterPro" id="IPR019999">
    <property type="entry name" value="Anth_synth_I-like"/>
</dbReference>
<dbReference type="Proteomes" id="UP000444980">
    <property type="component" value="Unassembled WGS sequence"/>
</dbReference>
<dbReference type="InterPro" id="IPR015890">
    <property type="entry name" value="Chorismate_C"/>
</dbReference>
<evidence type="ECO:0000313" key="7">
    <source>
        <dbReference type="EMBL" id="GED99138.1"/>
    </source>
</evidence>
<evidence type="ECO:0000256" key="3">
    <source>
        <dbReference type="ARBA" id="ARBA00012824"/>
    </source>
</evidence>
<gene>
    <name evidence="7" type="ORF">nbrc107697_31770</name>
</gene>
<proteinExistence type="inferred from homology"/>
<dbReference type="SUPFAM" id="SSF56322">
    <property type="entry name" value="ADC synthase"/>
    <property type="match status" value="1"/>
</dbReference>